<keyword evidence="3" id="KW-0804">Transcription</keyword>
<dbReference type="EMBL" id="BAAAFG010000015">
    <property type="protein sequence ID" value="GAA0872931.1"/>
    <property type="molecule type" value="Genomic_DNA"/>
</dbReference>
<keyword evidence="2" id="KW-0238">DNA-binding</keyword>
<dbReference type="Gene3D" id="1.10.10.10">
    <property type="entry name" value="Winged helix-like DNA-binding domain superfamily/Winged helix DNA-binding domain"/>
    <property type="match status" value="1"/>
</dbReference>
<dbReference type="RefSeq" id="WP_343767155.1">
    <property type="nucleotide sequence ID" value="NZ_BAAAFG010000015.1"/>
</dbReference>
<keyword evidence="1" id="KW-0805">Transcription regulation</keyword>
<keyword evidence="6" id="KW-1185">Reference proteome</keyword>
<evidence type="ECO:0000256" key="3">
    <source>
        <dbReference type="ARBA" id="ARBA00023163"/>
    </source>
</evidence>
<dbReference type="Proteomes" id="UP001500507">
    <property type="component" value="Unassembled WGS sequence"/>
</dbReference>
<proteinExistence type="predicted"/>
<evidence type="ECO:0000256" key="1">
    <source>
        <dbReference type="ARBA" id="ARBA00023015"/>
    </source>
</evidence>
<evidence type="ECO:0000313" key="5">
    <source>
        <dbReference type="EMBL" id="GAA0872931.1"/>
    </source>
</evidence>
<sequence>MVNVYDLDQQQSSLDAKIFIALENIFEAYKSLLWRTSEKLNLSPTQIRTVLFIKYHDIEMATVGYLSKEFNVSKATMSDTVKTLIKKDLLYKVTDKNDARRFRLHLTKKGEQLSYDLNDYAAPLARSVAKMDVTYKEVVFDGLMNVVEKLQKTEVTSKSRMCKNCAMFRYSDIRSFCMQYHKPMQKEELRMDCPDFKLAT</sequence>
<dbReference type="InterPro" id="IPR000835">
    <property type="entry name" value="HTH_MarR-typ"/>
</dbReference>
<dbReference type="InterPro" id="IPR036388">
    <property type="entry name" value="WH-like_DNA-bd_sf"/>
</dbReference>
<dbReference type="SMART" id="SM00347">
    <property type="entry name" value="HTH_MARR"/>
    <property type="match status" value="1"/>
</dbReference>
<evidence type="ECO:0000256" key="2">
    <source>
        <dbReference type="ARBA" id="ARBA00023125"/>
    </source>
</evidence>
<dbReference type="Pfam" id="PF12802">
    <property type="entry name" value="MarR_2"/>
    <property type="match status" value="1"/>
</dbReference>
<dbReference type="PANTHER" id="PTHR42756">
    <property type="entry name" value="TRANSCRIPTIONAL REGULATOR, MARR"/>
    <property type="match status" value="1"/>
</dbReference>
<name>A0ABP3XY56_9FLAO</name>
<dbReference type="PANTHER" id="PTHR42756:SF1">
    <property type="entry name" value="TRANSCRIPTIONAL REPRESSOR OF EMRAB OPERON"/>
    <property type="match status" value="1"/>
</dbReference>
<organism evidence="5 6">
    <name type="scientific">Gangjinia marincola</name>
    <dbReference type="NCBI Taxonomy" id="578463"/>
    <lineage>
        <taxon>Bacteria</taxon>
        <taxon>Pseudomonadati</taxon>
        <taxon>Bacteroidota</taxon>
        <taxon>Flavobacteriia</taxon>
        <taxon>Flavobacteriales</taxon>
        <taxon>Flavobacteriaceae</taxon>
        <taxon>Gangjinia</taxon>
    </lineage>
</organism>
<dbReference type="PROSITE" id="PS50995">
    <property type="entry name" value="HTH_MARR_2"/>
    <property type="match status" value="1"/>
</dbReference>
<reference evidence="6" key="1">
    <citation type="journal article" date="2019" name="Int. J. Syst. Evol. Microbiol.">
        <title>The Global Catalogue of Microorganisms (GCM) 10K type strain sequencing project: providing services to taxonomists for standard genome sequencing and annotation.</title>
        <authorList>
            <consortium name="The Broad Institute Genomics Platform"/>
            <consortium name="The Broad Institute Genome Sequencing Center for Infectious Disease"/>
            <person name="Wu L."/>
            <person name="Ma J."/>
        </authorList>
    </citation>
    <scope>NUCLEOTIDE SEQUENCE [LARGE SCALE GENOMIC DNA]</scope>
    <source>
        <strain evidence="6">JCM 16082</strain>
    </source>
</reference>
<dbReference type="SUPFAM" id="SSF46785">
    <property type="entry name" value="Winged helix' DNA-binding domain"/>
    <property type="match status" value="1"/>
</dbReference>
<evidence type="ECO:0000313" key="6">
    <source>
        <dbReference type="Proteomes" id="UP001500507"/>
    </source>
</evidence>
<comment type="caution">
    <text evidence="5">The sequence shown here is derived from an EMBL/GenBank/DDBJ whole genome shotgun (WGS) entry which is preliminary data.</text>
</comment>
<protein>
    <recommendedName>
        <fullName evidence="4">HTH marR-type domain-containing protein</fullName>
    </recommendedName>
</protein>
<accession>A0ABP3XY56</accession>
<dbReference type="InterPro" id="IPR036390">
    <property type="entry name" value="WH_DNA-bd_sf"/>
</dbReference>
<gene>
    <name evidence="5" type="ORF">GCM10009117_20780</name>
</gene>
<feature type="domain" description="HTH marR-type" evidence="4">
    <location>
        <begin position="15"/>
        <end position="152"/>
    </location>
</feature>
<evidence type="ECO:0000259" key="4">
    <source>
        <dbReference type="PROSITE" id="PS50995"/>
    </source>
</evidence>